<dbReference type="Pfam" id="PF18907">
    <property type="entry name" value="DUF5662"/>
    <property type="match status" value="1"/>
</dbReference>
<dbReference type="KEGG" id="plm:Plim_3222"/>
<organism evidence="1 2">
    <name type="scientific">Planctopirus limnophila (strain ATCC 43296 / DSM 3776 / IFAM 1008 / Mu 290)</name>
    <name type="common">Planctomyces limnophilus</name>
    <dbReference type="NCBI Taxonomy" id="521674"/>
    <lineage>
        <taxon>Bacteria</taxon>
        <taxon>Pseudomonadati</taxon>
        <taxon>Planctomycetota</taxon>
        <taxon>Planctomycetia</taxon>
        <taxon>Planctomycetales</taxon>
        <taxon>Planctomycetaceae</taxon>
        <taxon>Planctopirus</taxon>
    </lineage>
</organism>
<sequence>MTTSEPTLEMVAFYERRTQEHIDRVRRCLNVMASLTEYAAELIERARIHDASKYGTEERIPYIWLTEFHRCRRIGEPFSYPDGMEERVRSAIHHHVTTNRHHPDFHTDPNDMTDVDLIEMVCDWTAMSLEFGEDKGSARGWADKTIGNHLYLSESKRQFVYAMIDLLDSSLESDA</sequence>
<accession>D5STK7</accession>
<reference evidence="1 2" key="1">
    <citation type="journal article" date="2010" name="Stand. Genomic Sci.">
        <title>Complete genome sequence of Planctomyces limnophilus type strain (Mu 290).</title>
        <authorList>
            <person name="Labutti K."/>
            <person name="Sikorski J."/>
            <person name="Schneider S."/>
            <person name="Nolan M."/>
            <person name="Lucas S."/>
            <person name="Glavina Del Rio T."/>
            <person name="Tice H."/>
            <person name="Cheng J.F."/>
            <person name="Goodwin L."/>
            <person name="Pitluck S."/>
            <person name="Liolios K."/>
            <person name="Ivanova N."/>
            <person name="Mavromatis K."/>
            <person name="Mikhailova N."/>
            <person name="Pati A."/>
            <person name="Chen A."/>
            <person name="Palaniappan K."/>
            <person name="Land M."/>
            <person name="Hauser L."/>
            <person name="Chang Y.J."/>
            <person name="Jeffries C.D."/>
            <person name="Tindall B.J."/>
            <person name="Rohde M."/>
            <person name="Goker M."/>
            <person name="Woyke T."/>
            <person name="Bristow J."/>
            <person name="Eisen J.A."/>
            <person name="Markowitz V."/>
            <person name="Hugenholtz P."/>
            <person name="Kyrpides N.C."/>
            <person name="Klenk H.P."/>
            <person name="Lapidus A."/>
        </authorList>
    </citation>
    <scope>NUCLEOTIDE SEQUENCE [LARGE SCALE GENOMIC DNA]</scope>
    <source>
        <strain evidence="2">ATCC 43296 / DSM 3776 / IFAM 1008 / 290</strain>
    </source>
</reference>
<keyword evidence="2" id="KW-1185">Reference proteome</keyword>
<gene>
    <name evidence="1" type="ordered locus">Plim_3222</name>
</gene>
<proteinExistence type="predicted"/>
<dbReference type="AlphaFoldDB" id="D5STK7"/>
<dbReference type="Proteomes" id="UP000002220">
    <property type="component" value="Chromosome"/>
</dbReference>
<evidence type="ECO:0000313" key="1">
    <source>
        <dbReference type="EMBL" id="ADG69036.1"/>
    </source>
</evidence>
<protein>
    <submittedName>
        <fullName evidence="1">Uncharacterized protein</fullName>
    </submittedName>
</protein>
<evidence type="ECO:0000313" key="2">
    <source>
        <dbReference type="Proteomes" id="UP000002220"/>
    </source>
</evidence>
<dbReference type="RefSeq" id="WP_013111467.1">
    <property type="nucleotide sequence ID" value="NC_014148.1"/>
</dbReference>
<dbReference type="InterPro" id="IPR043721">
    <property type="entry name" value="DUF5662"/>
</dbReference>
<dbReference type="HOGENOM" id="CLU_109802_0_0_0"/>
<dbReference type="eggNOG" id="ENOG5032U5H">
    <property type="taxonomic scope" value="Bacteria"/>
</dbReference>
<name>D5STK7_PLAL2</name>
<dbReference type="EMBL" id="CP001744">
    <property type="protein sequence ID" value="ADG69036.1"/>
    <property type="molecule type" value="Genomic_DNA"/>
</dbReference>